<feature type="domain" description="Helicase C-terminal" evidence="2">
    <location>
        <begin position="371"/>
        <end position="511"/>
    </location>
</feature>
<dbReference type="InterPro" id="IPR049730">
    <property type="entry name" value="SNF2/RAD54-like_C"/>
</dbReference>
<dbReference type="EMBL" id="BQXS01012109">
    <property type="protein sequence ID" value="GKT19847.1"/>
    <property type="molecule type" value="Genomic_DNA"/>
</dbReference>
<keyword evidence="3" id="KW-0067">ATP-binding</keyword>
<evidence type="ECO:0000313" key="4">
    <source>
        <dbReference type="Proteomes" id="UP001057375"/>
    </source>
</evidence>
<dbReference type="Gene3D" id="3.40.50.300">
    <property type="entry name" value="P-loop containing nucleotide triphosphate hydrolases"/>
    <property type="match status" value="1"/>
</dbReference>
<dbReference type="SUPFAM" id="SSF52540">
    <property type="entry name" value="P-loop containing nucleoside triphosphate hydrolases"/>
    <property type="match status" value="1"/>
</dbReference>
<evidence type="ECO:0000313" key="3">
    <source>
        <dbReference type="EMBL" id="GKT19847.1"/>
    </source>
</evidence>
<keyword evidence="3" id="KW-0547">Nucleotide-binding</keyword>
<protein>
    <submittedName>
        <fullName evidence="3">DNA helicase Ino80 like protein</fullName>
    </submittedName>
</protein>
<dbReference type="GO" id="GO:0004386">
    <property type="term" value="F:helicase activity"/>
    <property type="evidence" value="ECO:0007669"/>
    <property type="project" value="UniProtKB-KW"/>
</dbReference>
<feature type="non-terminal residue" evidence="3">
    <location>
        <position position="1"/>
    </location>
</feature>
<name>A0ABQ5K157_9EUKA</name>
<keyword evidence="4" id="KW-1185">Reference proteome</keyword>
<dbReference type="Proteomes" id="UP001057375">
    <property type="component" value="Unassembled WGS sequence"/>
</dbReference>
<keyword evidence="1" id="KW-0378">Hydrolase</keyword>
<proteinExistence type="predicted"/>
<dbReference type="InterPro" id="IPR027417">
    <property type="entry name" value="P-loop_NTPase"/>
</dbReference>
<gene>
    <name evidence="3" type="ORF">ADUPG1_011581</name>
</gene>
<reference evidence="3" key="1">
    <citation type="submission" date="2022-03" db="EMBL/GenBank/DDBJ databases">
        <title>Draft genome sequence of Aduncisulcus paluster, a free-living microaerophilic Fornicata.</title>
        <authorList>
            <person name="Yuyama I."/>
            <person name="Kume K."/>
            <person name="Tamura T."/>
            <person name="Inagaki Y."/>
            <person name="Hashimoto T."/>
        </authorList>
    </citation>
    <scope>NUCLEOTIDE SEQUENCE</scope>
    <source>
        <strain evidence="3">NY0171</strain>
    </source>
</reference>
<accession>A0ABQ5K157</accession>
<evidence type="ECO:0000256" key="1">
    <source>
        <dbReference type="ARBA" id="ARBA00022801"/>
    </source>
</evidence>
<organism evidence="3 4">
    <name type="scientific">Aduncisulcus paluster</name>
    <dbReference type="NCBI Taxonomy" id="2918883"/>
    <lineage>
        <taxon>Eukaryota</taxon>
        <taxon>Metamonada</taxon>
        <taxon>Carpediemonas-like organisms</taxon>
        <taxon>Aduncisulcus</taxon>
    </lineage>
</organism>
<keyword evidence="3" id="KW-0347">Helicase</keyword>
<dbReference type="InterPro" id="IPR001650">
    <property type="entry name" value="Helicase_C-like"/>
</dbReference>
<dbReference type="CDD" id="cd18793">
    <property type="entry name" value="SF2_C_SNF"/>
    <property type="match status" value="1"/>
</dbReference>
<comment type="caution">
    <text evidence="3">The sequence shown here is derived from an EMBL/GenBank/DDBJ whole genome shotgun (WGS) entry which is preliminary data.</text>
</comment>
<dbReference type="PANTHER" id="PTHR10799">
    <property type="entry name" value="SNF2/RAD54 HELICASE FAMILY"/>
    <property type="match status" value="1"/>
</dbReference>
<evidence type="ECO:0000259" key="2">
    <source>
        <dbReference type="PROSITE" id="PS51194"/>
    </source>
</evidence>
<dbReference type="PROSITE" id="PS51194">
    <property type="entry name" value="HELICASE_CTER"/>
    <property type="match status" value="1"/>
</dbReference>
<dbReference type="Pfam" id="PF00271">
    <property type="entry name" value="Helicase_C"/>
    <property type="match status" value="1"/>
</dbReference>
<sequence>YIVPHEISQCVGEEEEFIFTYSPYRSNFDSEVQWRRGSILSSLFLWWSDSQYISEFQRAIRYLSGLSMYDVYMFATIRLLLSNYSKFHKIFDSKLGKSTIGDMSEWIADNVKMRHRAGLQREMFKNTSVCMSYCHDNATSSVISEHSSLINEANNMLSYSFSMTNFISKFNSDVVILPEQVPFAQKIVEISSVEFCKKVPEENEKREDEDKIGDGIDIGNAVGVSSQSTIFRLSKNENVLPFGIPSSTTDFSRILSVPTFPKEFLISFPKVSVPSPNLSFSTMSFTSHCGIFPPLVRDCPIYLLLSRYLDDKSDISNRLFAPLSQKGISETTSYNQENYSRFAYLTSFSSPSDVPQLQMSSIITSSGKMRVLDQLLPKLLRENHRCLIYCQMTKMMDIIQEYLYMRGYKFVRFDGSFSMTDRQALISRFMTETIGTPVWIRKPWIGFIGLDKRNPDWNPSVDSQAMDRVHRVGQTKPVTVYRLVIPGSIEDYVLERAGKKGEMQRMVLADR</sequence>